<name>A0ABZ2VBU8_9RHOB</name>
<gene>
    <name evidence="3" type="ORF">AABB29_07730</name>
</gene>
<feature type="region of interest" description="Disordered" evidence="1">
    <location>
        <begin position="62"/>
        <end position="84"/>
    </location>
</feature>
<keyword evidence="2" id="KW-1133">Transmembrane helix</keyword>
<sequence>MFDSCRETVSILHALIFGADGACVSIGISSLLWAFGAFMVLVVIAQFAARKLWNALLGTGPRKEARSVGTIYDDPPPPDDGPIR</sequence>
<dbReference type="Proteomes" id="UP001440612">
    <property type="component" value="Chromosome"/>
</dbReference>
<evidence type="ECO:0000256" key="1">
    <source>
        <dbReference type="SAM" id="MobiDB-lite"/>
    </source>
</evidence>
<reference evidence="4" key="1">
    <citation type="submission" date="2024-04" db="EMBL/GenBank/DDBJ databases">
        <title>Phylogenomic analyses of a clade within the roseobacter group suggest taxonomic reassignments of species of the genera Aestuariivita, Citreicella, Loktanella, Nautella, Pelagibaca, Ruegeria, Thalassobius, Thiobacimonas and Tropicibacter, and the proposal o.</title>
        <authorList>
            <person name="Jeon C.O."/>
        </authorList>
    </citation>
    <scope>NUCLEOTIDE SEQUENCE [LARGE SCALE GENOMIC DNA]</scope>
    <source>
        <strain evidence="4">BS5-3</strain>
    </source>
</reference>
<evidence type="ECO:0000256" key="2">
    <source>
        <dbReference type="SAM" id="Phobius"/>
    </source>
</evidence>
<feature type="compositionally biased region" description="Pro residues" evidence="1">
    <location>
        <begin position="74"/>
        <end position="84"/>
    </location>
</feature>
<dbReference type="EMBL" id="CP150951">
    <property type="protein sequence ID" value="WZC50500.1"/>
    <property type="molecule type" value="Genomic_DNA"/>
</dbReference>
<evidence type="ECO:0000313" key="4">
    <source>
        <dbReference type="Proteomes" id="UP001440612"/>
    </source>
</evidence>
<keyword evidence="2" id="KW-0812">Transmembrane</keyword>
<accession>A0ABZ2VBU8</accession>
<evidence type="ECO:0000313" key="3">
    <source>
        <dbReference type="EMBL" id="WZC50500.1"/>
    </source>
</evidence>
<keyword evidence="4" id="KW-1185">Reference proteome</keyword>
<keyword evidence="2" id="KW-0472">Membrane</keyword>
<feature type="transmembrane region" description="Helical" evidence="2">
    <location>
        <begin position="31"/>
        <end position="49"/>
    </location>
</feature>
<dbReference type="RefSeq" id="WP_341368602.1">
    <property type="nucleotide sequence ID" value="NZ_CP150951.2"/>
</dbReference>
<proteinExistence type="predicted"/>
<evidence type="ECO:0008006" key="5">
    <source>
        <dbReference type="Google" id="ProtNLM"/>
    </source>
</evidence>
<organism evidence="3 4">
    <name type="scientific">Yoonia phaeophyticola</name>
    <dbReference type="NCBI Taxonomy" id="3137369"/>
    <lineage>
        <taxon>Bacteria</taxon>
        <taxon>Pseudomonadati</taxon>
        <taxon>Pseudomonadota</taxon>
        <taxon>Alphaproteobacteria</taxon>
        <taxon>Rhodobacterales</taxon>
        <taxon>Paracoccaceae</taxon>
        <taxon>Yoonia</taxon>
    </lineage>
</organism>
<protein>
    <recommendedName>
        <fullName evidence="5">Heme exporter protein D</fullName>
    </recommendedName>
</protein>